<gene>
    <name evidence="2" type="ORF">BLAHAN_06413</name>
</gene>
<proteinExistence type="predicted"/>
<dbReference type="eggNOG" id="COG1670">
    <property type="taxonomic scope" value="Bacteria"/>
</dbReference>
<dbReference type="AlphaFoldDB" id="C9LAG3"/>
<feature type="domain" description="N-acetyltransferase" evidence="1">
    <location>
        <begin position="38"/>
        <end position="194"/>
    </location>
</feature>
<evidence type="ECO:0000259" key="1">
    <source>
        <dbReference type="PROSITE" id="PS51186"/>
    </source>
</evidence>
<evidence type="ECO:0000313" key="2">
    <source>
        <dbReference type="EMBL" id="EEX20961.1"/>
    </source>
</evidence>
<dbReference type="PROSITE" id="PS51186">
    <property type="entry name" value="GNAT"/>
    <property type="match status" value="1"/>
</dbReference>
<keyword evidence="3" id="KW-1185">Reference proteome</keyword>
<dbReference type="STRING" id="537007.BLAHAN_06413"/>
<dbReference type="InterPro" id="IPR000182">
    <property type="entry name" value="GNAT_dom"/>
</dbReference>
<accession>C9LAG3</accession>
<dbReference type="Pfam" id="PF00583">
    <property type="entry name" value="Acetyltransf_1"/>
    <property type="match status" value="1"/>
</dbReference>
<protein>
    <submittedName>
        <fullName evidence="2">Acetyltransferase, GNAT family</fullName>
    </submittedName>
</protein>
<comment type="caution">
    <text evidence="2">The sequence shown here is derived from an EMBL/GenBank/DDBJ whole genome shotgun (WGS) entry which is preliminary data.</text>
</comment>
<dbReference type="Gene3D" id="3.40.630.30">
    <property type="match status" value="1"/>
</dbReference>
<dbReference type="EMBL" id="ABYU02000030">
    <property type="protein sequence ID" value="EEX20961.1"/>
    <property type="molecule type" value="Genomic_DNA"/>
</dbReference>
<dbReference type="HOGENOM" id="CLU_099453_1_0_9"/>
<dbReference type="GO" id="GO:0016747">
    <property type="term" value="F:acyltransferase activity, transferring groups other than amino-acyl groups"/>
    <property type="evidence" value="ECO:0007669"/>
    <property type="project" value="InterPro"/>
</dbReference>
<dbReference type="InterPro" id="IPR016181">
    <property type="entry name" value="Acyl_CoA_acyltransferase"/>
</dbReference>
<dbReference type="KEGG" id="bhan:CGC63_12990"/>
<dbReference type="SUPFAM" id="SSF55729">
    <property type="entry name" value="Acyl-CoA N-acyltransferases (Nat)"/>
    <property type="match status" value="1"/>
</dbReference>
<organism evidence="2 3">
    <name type="scientific">Blautia hansenii DSM 20583</name>
    <dbReference type="NCBI Taxonomy" id="537007"/>
    <lineage>
        <taxon>Bacteria</taxon>
        <taxon>Bacillati</taxon>
        <taxon>Bacillota</taxon>
        <taxon>Clostridia</taxon>
        <taxon>Lachnospirales</taxon>
        <taxon>Lachnospiraceae</taxon>
        <taxon>Blautia</taxon>
    </lineage>
</organism>
<sequence length="194" mass="23203">MIIYKQLFIIQNNIFKITFLYNTLWRKIMNETHLSQSYRVRKLNLEDIDKIFHLCSSNSIFYQYHPVKLTKESILGDFYALPPNKEYKDKFFVGYYDDDILVAVMDLILNYPKENIAFIGFFMLDYAYQGQGIASEIIRDCLQYLKVSGYYKVRLAIDKGNLQSQTFWKRNHFSETGEEFLSDMYTYLPMEQIL</sequence>
<dbReference type="Proteomes" id="UP000003755">
    <property type="component" value="Unassembled WGS sequence"/>
</dbReference>
<name>C9LAG3_BLAHA</name>
<dbReference type="CDD" id="cd04301">
    <property type="entry name" value="NAT_SF"/>
    <property type="match status" value="1"/>
</dbReference>
<evidence type="ECO:0000313" key="3">
    <source>
        <dbReference type="Proteomes" id="UP000003755"/>
    </source>
</evidence>
<reference evidence="2" key="1">
    <citation type="submission" date="2009-09" db="EMBL/GenBank/DDBJ databases">
        <authorList>
            <person name="Weinstock G."/>
            <person name="Sodergren E."/>
            <person name="Clifton S."/>
            <person name="Fulton L."/>
            <person name="Fulton B."/>
            <person name="Courtney L."/>
            <person name="Fronick C."/>
            <person name="Harrison M."/>
            <person name="Strong C."/>
            <person name="Farmer C."/>
            <person name="Delahaunty K."/>
            <person name="Markovic C."/>
            <person name="Hall O."/>
            <person name="Minx P."/>
            <person name="Tomlinson C."/>
            <person name="Mitreva M."/>
            <person name="Nelson J."/>
            <person name="Hou S."/>
            <person name="Wollam A."/>
            <person name="Pepin K.H."/>
            <person name="Johnson M."/>
            <person name="Bhonagiri V."/>
            <person name="Nash W.E."/>
            <person name="Warren W."/>
            <person name="Chinwalla A."/>
            <person name="Mardis E.R."/>
            <person name="Wilson R.K."/>
        </authorList>
    </citation>
    <scope>NUCLEOTIDE SEQUENCE [LARGE SCALE GENOMIC DNA]</scope>
    <source>
        <strain evidence="2">DSM 20583</strain>
    </source>
</reference>